<dbReference type="InParanoid" id="E3K3C2"/>
<reference evidence="3" key="2">
    <citation type="journal article" date="2011" name="Proc. Natl. Acad. Sci. U.S.A.">
        <title>Obligate biotrophy features unraveled by the genomic analysis of rust fungi.</title>
        <authorList>
            <person name="Duplessis S."/>
            <person name="Cuomo C.A."/>
            <person name="Lin Y.-C."/>
            <person name="Aerts A."/>
            <person name="Tisserant E."/>
            <person name="Veneault-Fourrey C."/>
            <person name="Joly D.L."/>
            <person name="Hacquard S."/>
            <person name="Amselem J."/>
            <person name="Cantarel B.L."/>
            <person name="Chiu R."/>
            <person name="Coutinho P.M."/>
            <person name="Feau N."/>
            <person name="Field M."/>
            <person name="Frey P."/>
            <person name="Gelhaye E."/>
            <person name="Goldberg J."/>
            <person name="Grabherr M.G."/>
            <person name="Kodira C.D."/>
            <person name="Kohler A."/>
            <person name="Kuees U."/>
            <person name="Lindquist E.A."/>
            <person name="Lucas S.M."/>
            <person name="Mago R."/>
            <person name="Mauceli E."/>
            <person name="Morin E."/>
            <person name="Murat C."/>
            <person name="Pangilinan J.L."/>
            <person name="Park R."/>
            <person name="Pearson M."/>
            <person name="Quesneville H."/>
            <person name="Rouhier N."/>
            <person name="Sakthikumar S."/>
            <person name="Salamov A.A."/>
            <person name="Schmutz J."/>
            <person name="Selles B."/>
            <person name="Shapiro H."/>
            <person name="Tanguay P."/>
            <person name="Tuskan G.A."/>
            <person name="Henrissat B."/>
            <person name="Van de Peer Y."/>
            <person name="Rouze P."/>
            <person name="Ellis J.G."/>
            <person name="Dodds P.N."/>
            <person name="Schein J.E."/>
            <person name="Zhong S."/>
            <person name="Hamelin R.C."/>
            <person name="Grigoriev I.V."/>
            <person name="Szabo L.J."/>
            <person name="Martin F."/>
        </authorList>
    </citation>
    <scope>NUCLEOTIDE SEQUENCE [LARGE SCALE GENOMIC DNA]</scope>
    <source>
        <strain evidence="3">CRL 75-36-700-3 / race SCCL</strain>
    </source>
</reference>
<protein>
    <submittedName>
        <fullName evidence="2">Uncharacterized protein</fullName>
    </submittedName>
</protein>
<dbReference type="HOGENOM" id="CLU_1627888_0_0_1"/>
<dbReference type="EMBL" id="DS178271">
    <property type="protein sequence ID" value="EFP78979.1"/>
    <property type="molecule type" value="Genomic_DNA"/>
</dbReference>
<feature type="region of interest" description="Disordered" evidence="1">
    <location>
        <begin position="1"/>
        <end position="163"/>
    </location>
</feature>
<dbReference type="GeneID" id="10537167"/>
<name>E3K3C2_PUCGT</name>
<dbReference type="RefSeq" id="XP_003323398.1">
    <property type="nucleotide sequence ID" value="XM_003323350.1"/>
</dbReference>
<dbReference type="KEGG" id="pgr:PGTG_04935"/>
<reference key="1">
    <citation type="submission" date="2007-01" db="EMBL/GenBank/DDBJ databases">
        <title>The Genome Sequence of Puccinia graminis f. sp. tritici Strain CRL 75-36-700-3.</title>
        <authorList>
            <consortium name="The Broad Institute Genome Sequencing Platform"/>
            <person name="Birren B."/>
            <person name="Lander E."/>
            <person name="Galagan J."/>
            <person name="Nusbaum C."/>
            <person name="Devon K."/>
            <person name="Cuomo C."/>
            <person name="Jaffe D."/>
            <person name="Butler J."/>
            <person name="Alvarez P."/>
            <person name="Gnerre S."/>
            <person name="Grabherr M."/>
            <person name="Mauceli E."/>
            <person name="Brockman W."/>
            <person name="Young S."/>
            <person name="LaButti K."/>
            <person name="Sykes S."/>
            <person name="DeCaprio D."/>
            <person name="Crawford M."/>
            <person name="Koehrsen M."/>
            <person name="Engels R."/>
            <person name="Montgomery P."/>
            <person name="Pearson M."/>
            <person name="Howarth C."/>
            <person name="Larson L."/>
            <person name="White J."/>
            <person name="Zeng Q."/>
            <person name="Kodira C."/>
            <person name="Yandava C."/>
            <person name="Alvarado L."/>
            <person name="O'Leary S."/>
            <person name="Szabo L."/>
            <person name="Dean R."/>
            <person name="Schein J."/>
        </authorList>
    </citation>
    <scope>NUCLEOTIDE SEQUENCE</scope>
    <source>
        <strain>CRL 75-36-700-3</strain>
    </source>
</reference>
<evidence type="ECO:0000313" key="2">
    <source>
        <dbReference type="EMBL" id="EFP78979.1"/>
    </source>
</evidence>
<keyword evidence="3" id="KW-1185">Reference proteome</keyword>
<dbReference type="VEuPathDB" id="FungiDB:PGTG_04935"/>
<evidence type="ECO:0000313" key="3">
    <source>
        <dbReference type="Proteomes" id="UP000008783"/>
    </source>
</evidence>
<dbReference type="AlphaFoldDB" id="E3K3C2"/>
<evidence type="ECO:0000256" key="1">
    <source>
        <dbReference type="SAM" id="MobiDB-lite"/>
    </source>
</evidence>
<gene>
    <name evidence="2" type="ORF">PGTG_04935</name>
</gene>
<organism evidence="2 3">
    <name type="scientific">Puccinia graminis f. sp. tritici (strain CRL 75-36-700-3 / race SCCL)</name>
    <name type="common">Black stem rust fungus</name>
    <dbReference type="NCBI Taxonomy" id="418459"/>
    <lineage>
        <taxon>Eukaryota</taxon>
        <taxon>Fungi</taxon>
        <taxon>Dikarya</taxon>
        <taxon>Basidiomycota</taxon>
        <taxon>Pucciniomycotina</taxon>
        <taxon>Pucciniomycetes</taxon>
        <taxon>Pucciniales</taxon>
        <taxon>Pucciniaceae</taxon>
        <taxon>Puccinia</taxon>
    </lineage>
</organism>
<sequence length="163" mass="17207">MPTTAVVGPSERPPLWMARVGARPMGNPGTGRCGRVDSPDVGCSPATQTQAAVRRPKSSPRVPGRLSDAADSPSLRPPDGGEFRRASRLRTNSAHVHRAQPKLPAGAPWCRGHRSQGWPVRATQGPRGEPRARGVHSIAGSPGRHGVRPSGAQLDPLCTFKVS</sequence>
<dbReference type="Proteomes" id="UP000008783">
    <property type="component" value="Unassembled WGS sequence"/>
</dbReference>
<accession>E3K3C2</accession>
<proteinExistence type="predicted"/>